<proteinExistence type="predicted"/>
<evidence type="ECO:0000313" key="1">
    <source>
        <dbReference type="EMBL" id="SVD29177.1"/>
    </source>
</evidence>
<organism evidence="1">
    <name type="scientific">marine metagenome</name>
    <dbReference type="NCBI Taxonomy" id="408172"/>
    <lineage>
        <taxon>unclassified sequences</taxon>
        <taxon>metagenomes</taxon>
        <taxon>ecological metagenomes</taxon>
    </lineage>
</organism>
<dbReference type="AlphaFoldDB" id="A0A382U5D6"/>
<protein>
    <submittedName>
        <fullName evidence="1">Uncharacterized protein</fullName>
    </submittedName>
</protein>
<reference evidence="1" key="1">
    <citation type="submission" date="2018-05" db="EMBL/GenBank/DDBJ databases">
        <authorList>
            <person name="Lanie J.A."/>
            <person name="Ng W.-L."/>
            <person name="Kazmierczak K.M."/>
            <person name="Andrzejewski T.M."/>
            <person name="Davidsen T.M."/>
            <person name="Wayne K.J."/>
            <person name="Tettelin H."/>
            <person name="Glass J.I."/>
            <person name="Rusch D."/>
            <person name="Podicherti R."/>
            <person name="Tsui H.-C.T."/>
            <person name="Winkler M.E."/>
        </authorList>
    </citation>
    <scope>NUCLEOTIDE SEQUENCE</scope>
</reference>
<accession>A0A382U5D6</accession>
<sequence>VLKRSFQWIWKMNFHPFRIKGKLNWMGHEITPFFRELISFGGFRIAFFQSLQFDLAKRLGEKYQIQACLMTYEGRPWERFFIAGLRKSNMNTKIIGCQHTVIPLSAADMFLHPKEQDLIPLPDKIVTTGIIPKKILERYSSYPKERIEVGCALRFEYLQNIPLLKRQSESEWNHFVLLVVFGGSKKEVPLLNYAMEQASLNKNLTFRMRAHPIFSWTQLLLLSSWGKSLPENTENSKAPNVLDDLKKCDAVLYWGTTVAMEALMVGKPIIHFDRGDLLNYDPLFEFADFKWQVKRK</sequence>
<feature type="non-terminal residue" evidence="1">
    <location>
        <position position="1"/>
    </location>
</feature>
<gene>
    <name evidence="1" type="ORF">METZ01_LOCUS382031</name>
</gene>
<dbReference type="EMBL" id="UINC01141445">
    <property type="protein sequence ID" value="SVD29177.1"/>
    <property type="molecule type" value="Genomic_DNA"/>
</dbReference>
<feature type="non-terminal residue" evidence="1">
    <location>
        <position position="296"/>
    </location>
</feature>
<name>A0A382U5D6_9ZZZZ</name>